<protein>
    <submittedName>
        <fullName evidence="2">Uncharacterized protein</fullName>
    </submittedName>
</protein>
<sequence length="273" mass="30668">MSMFSDHGRTRISDTRGGHNQGKERKKKALHFDPWAFNADTEGAVGSSRRLKGSGMEKGSAHRRESKHESKPPKNTWSKYNFKECTTGNPYADFAAPNPHRKTPSHLAPPSFSSSLPPSRPKDSFRPSRPSRREGDPIYDDYKSGDAYGDFSMPKVECCNIAPKPRSYRPSNLSYETPSFGEKIVLRVFRHRITRAIRHPKCPPIFKDKCELALSKGTKEAFEALYYHSTTLDTLKDLENGDYDDGNGHRGGGGGVAHFNYHEVSYSGSFPCY</sequence>
<gene>
    <name evidence="2" type="ORF">K458DRAFT_486850</name>
</gene>
<evidence type="ECO:0000256" key="1">
    <source>
        <dbReference type="SAM" id="MobiDB-lite"/>
    </source>
</evidence>
<keyword evidence="3" id="KW-1185">Reference proteome</keyword>
<evidence type="ECO:0000313" key="3">
    <source>
        <dbReference type="Proteomes" id="UP000799291"/>
    </source>
</evidence>
<feature type="compositionally biased region" description="Basic and acidic residues" evidence="1">
    <location>
        <begin position="59"/>
        <end position="72"/>
    </location>
</feature>
<proteinExistence type="predicted"/>
<feature type="compositionally biased region" description="Low complexity" evidence="1">
    <location>
        <begin position="105"/>
        <end position="117"/>
    </location>
</feature>
<accession>A0A6G1J526</accession>
<feature type="compositionally biased region" description="Basic and acidic residues" evidence="1">
    <location>
        <begin position="1"/>
        <end position="23"/>
    </location>
</feature>
<name>A0A6G1J526_9PLEO</name>
<dbReference type="AlphaFoldDB" id="A0A6G1J526"/>
<dbReference type="EMBL" id="MU005579">
    <property type="protein sequence ID" value="KAF2685229.1"/>
    <property type="molecule type" value="Genomic_DNA"/>
</dbReference>
<feature type="compositionally biased region" description="Polar residues" evidence="1">
    <location>
        <begin position="73"/>
        <end position="89"/>
    </location>
</feature>
<evidence type="ECO:0000313" key="2">
    <source>
        <dbReference type="EMBL" id="KAF2685229.1"/>
    </source>
</evidence>
<dbReference type="Proteomes" id="UP000799291">
    <property type="component" value="Unassembled WGS sequence"/>
</dbReference>
<feature type="region of interest" description="Disordered" evidence="1">
    <location>
        <begin position="1"/>
        <end position="140"/>
    </location>
</feature>
<feature type="compositionally biased region" description="Basic and acidic residues" evidence="1">
    <location>
        <begin position="120"/>
        <end position="140"/>
    </location>
</feature>
<organism evidence="2 3">
    <name type="scientific">Lentithecium fluviatile CBS 122367</name>
    <dbReference type="NCBI Taxonomy" id="1168545"/>
    <lineage>
        <taxon>Eukaryota</taxon>
        <taxon>Fungi</taxon>
        <taxon>Dikarya</taxon>
        <taxon>Ascomycota</taxon>
        <taxon>Pezizomycotina</taxon>
        <taxon>Dothideomycetes</taxon>
        <taxon>Pleosporomycetidae</taxon>
        <taxon>Pleosporales</taxon>
        <taxon>Massarineae</taxon>
        <taxon>Lentitheciaceae</taxon>
        <taxon>Lentithecium</taxon>
    </lineage>
</organism>
<reference evidence="2" key="1">
    <citation type="journal article" date="2020" name="Stud. Mycol.">
        <title>101 Dothideomycetes genomes: a test case for predicting lifestyles and emergence of pathogens.</title>
        <authorList>
            <person name="Haridas S."/>
            <person name="Albert R."/>
            <person name="Binder M."/>
            <person name="Bloem J."/>
            <person name="Labutti K."/>
            <person name="Salamov A."/>
            <person name="Andreopoulos B."/>
            <person name="Baker S."/>
            <person name="Barry K."/>
            <person name="Bills G."/>
            <person name="Bluhm B."/>
            <person name="Cannon C."/>
            <person name="Castanera R."/>
            <person name="Culley D."/>
            <person name="Daum C."/>
            <person name="Ezra D."/>
            <person name="Gonzalez J."/>
            <person name="Henrissat B."/>
            <person name="Kuo A."/>
            <person name="Liang C."/>
            <person name="Lipzen A."/>
            <person name="Lutzoni F."/>
            <person name="Magnuson J."/>
            <person name="Mondo S."/>
            <person name="Nolan M."/>
            <person name="Ohm R."/>
            <person name="Pangilinan J."/>
            <person name="Park H.-J."/>
            <person name="Ramirez L."/>
            <person name="Alfaro M."/>
            <person name="Sun H."/>
            <person name="Tritt A."/>
            <person name="Yoshinaga Y."/>
            <person name="Zwiers L.-H."/>
            <person name="Turgeon B."/>
            <person name="Goodwin S."/>
            <person name="Spatafora J."/>
            <person name="Crous P."/>
            <person name="Grigoriev I."/>
        </authorList>
    </citation>
    <scope>NUCLEOTIDE SEQUENCE</scope>
    <source>
        <strain evidence="2">CBS 122367</strain>
    </source>
</reference>